<organism evidence="6 7">
    <name type="scientific">Serendipita vermifera MAFF 305830</name>
    <dbReference type="NCBI Taxonomy" id="933852"/>
    <lineage>
        <taxon>Eukaryota</taxon>
        <taxon>Fungi</taxon>
        <taxon>Dikarya</taxon>
        <taxon>Basidiomycota</taxon>
        <taxon>Agaricomycotina</taxon>
        <taxon>Agaricomycetes</taxon>
        <taxon>Sebacinales</taxon>
        <taxon>Serendipitaceae</taxon>
        <taxon>Serendipita</taxon>
    </lineage>
</organism>
<evidence type="ECO:0000256" key="5">
    <source>
        <dbReference type="RuleBase" id="RU363107"/>
    </source>
</evidence>
<keyword evidence="7" id="KW-1185">Reference proteome</keyword>
<evidence type="ECO:0000256" key="2">
    <source>
        <dbReference type="ARBA" id="ARBA00022692"/>
    </source>
</evidence>
<evidence type="ECO:0000313" key="6">
    <source>
        <dbReference type="EMBL" id="KIM26909.1"/>
    </source>
</evidence>
<dbReference type="EMBL" id="KN824302">
    <property type="protein sequence ID" value="KIM26909.1"/>
    <property type="molecule type" value="Genomic_DNA"/>
</dbReference>
<dbReference type="PANTHER" id="PTHR19317">
    <property type="entry name" value="PRENYLATED RAB ACCEPTOR 1-RELATED"/>
    <property type="match status" value="1"/>
</dbReference>
<keyword evidence="3 5" id="KW-1133">Transmembrane helix</keyword>
<dbReference type="HOGENOM" id="CLU_103851_1_0_1"/>
<reference evidence="7" key="2">
    <citation type="submission" date="2015-01" db="EMBL/GenBank/DDBJ databases">
        <title>Evolutionary Origins and Diversification of the Mycorrhizal Mutualists.</title>
        <authorList>
            <consortium name="DOE Joint Genome Institute"/>
            <consortium name="Mycorrhizal Genomics Consortium"/>
            <person name="Kohler A."/>
            <person name="Kuo A."/>
            <person name="Nagy L.G."/>
            <person name="Floudas D."/>
            <person name="Copeland A."/>
            <person name="Barry K.W."/>
            <person name="Cichocki N."/>
            <person name="Veneault-Fourrey C."/>
            <person name="LaButti K."/>
            <person name="Lindquist E.A."/>
            <person name="Lipzen A."/>
            <person name="Lundell T."/>
            <person name="Morin E."/>
            <person name="Murat C."/>
            <person name="Riley R."/>
            <person name="Ohm R."/>
            <person name="Sun H."/>
            <person name="Tunlid A."/>
            <person name="Henrissat B."/>
            <person name="Grigoriev I.V."/>
            <person name="Hibbett D.S."/>
            <person name="Martin F."/>
        </authorList>
    </citation>
    <scope>NUCLEOTIDE SEQUENCE [LARGE SCALE GENOMIC DNA]</scope>
    <source>
        <strain evidence="7">MAFF 305830</strain>
    </source>
</reference>
<evidence type="ECO:0000256" key="3">
    <source>
        <dbReference type="ARBA" id="ARBA00022989"/>
    </source>
</evidence>
<name>A0A0C3B3X6_SERVB</name>
<keyword evidence="2 5" id="KW-0812">Transmembrane</keyword>
<dbReference type="AlphaFoldDB" id="A0A0C3B3X6"/>
<dbReference type="STRING" id="933852.A0A0C3B3X6"/>
<evidence type="ECO:0000256" key="1">
    <source>
        <dbReference type="ARBA" id="ARBA00004141"/>
    </source>
</evidence>
<dbReference type="PANTHER" id="PTHR19317:SF0">
    <property type="entry name" value="PRENYLATED RAB ACCEPTOR PROTEIN 1"/>
    <property type="match status" value="1"/>
</dbReference>
<dbReference type="OrthoDB" id="63113at2759"/>
<keyword evidence="4 5" id="KW-0472">Membrane</keyword>
<dbReference type="Pfam" id="PF03208">
    <property type="entry name" value="PRA1"/>
    <property type="match status" value="1"/>
</dbReference>
<dbReference type="GO" id="GO:0005794">
    <property type="term" value="C:Golgi apparatus"/>
    <property type="evidence" value="ECO:0007669"/>
    <property type="project" value="TreeGrafter"/>
</dbReference>
<comment type="subcellular location">
    <subcellularLocation>
        <location evidence="1 5">Membrane</location>
        <topology evidence="1 5">Multi-pass membrane protein</topology>
    </subcellularLocation>
</comment>
<evidence type="ECO:0000313" key="7">
    <source>
        <dbReference type="Proteomes" id="UP000054097"/>
    </source>
</evidence>
<feature type="transmembrane region" description="Helical" evidence="5">
    <location>
        <begin position="58"/>
        <end position="90"/>
    </location>
</feature>
<reference evidence="6 7" key="1">
    <citation type="submission" date="2014-04" db="EMBL/GenBank/DDBJ databases">
        <authorList>
            <consortium name="DOE Joint Genome Institute"/>
            <person name="Kuo A."/>
            <person name="Zuccaro A."/>
            <person name="Kohler A."/>
            <person name="Nagy L.G."/>
            <person name="Floudas D."/>
            <person name="Copeland A."/>
            <person name="Barry K.W."/>
            <person name="Cichocki N."/>
            <person name="Veneault-Fourrey C."/>
            <person name="LaButti K."/>
            <person name="Lindquist E.A."/>
            <person name="Lipzen A."/>
            <person name="Lundell T."/>
            <person name="Morin E."/>
            <person name="Murat C."/>
            <person name="Sun H."/>
            <person name="Tunlid A."/>
            <person name="Henrissat B."/>
            <person name="Grigoriev I.V."/>
            <person name="Hibbett D.S."/>
            <person name="Martin F."/>
            <person name="Nordberg H.P."/>
            <person name="Cantor M.N."/>
            <person name="Hua S.X."/>
        </authorList>
    </citation>
    <scope>NUCLEOTIDE SEQUENCE [LARGE SCALE GENOMIC DNA]</scope>
    <source>
        <strain evidence="6 7">MAFF 305830</strain>
    </source>
</reference>
<accession>A0A0C3B3X6</accession>
<evidence type="ECO:0000256" key="4">
    <source>
        <dbReference type="ARBA" id="ARBA00023136"/>
    </source>
</evidence>
<dbReference type="InterPro" id="IPR004895">
    <property type="entry name" value="Prenylated_rab_accept_PRA1"/>
</dbReference>
<gene>
    <name evidence="6" type="ORF">M408DRAFT_71994</name>
</gene>
<dbReference type="Proteomes" id="UP000054097">
    <property type="component" value="Unassembled WGS sequence"/>
</dbReference>
<feature type="transmembrane region" description="Helical" evidence="5">
    <location>
        <begin position="110"/>
        <end position="135"/>
    </location>
</feature>
<proteinExistence type="inferred from homology"/>
<sequence length="164" mass="18417">MEMFFRAQDTLRSFRETKLSGFRPITEFFDIHRISRPADANQAFSRITHNTRYFSGNYMIIISALAVYALLTNTTLLIALVFLIGGFIAINRFAPDPFQVGDRTITQKHLYTGLFVIGIPLLFFASPFGTLFWLVGASALVILTHACLNEPGVESEYAQVDEVA</sequence>
<dbReference type="GO" id="GO:0016020">
    <property type="term" value="C:membrane"/>
    <property type="evidence" value="ECO:0007669"/>
    <property type="project" value="UniProtKB-SubCell"/>
</dbReference>
<protein>
    <recommendedName>
        <fullName evidence="5">PRA1 family protein</fullName>
    </recommendedName>
</protein>
<comment type="similarity">
    <text evidence="5">Belongs to the PRA1 family.</text>
</comment>